<gene>
    <name evidence="1" type="ORF">GCM10011584_14800</name>
</gene>
<dbReference type="EMBL" id="BMNI01000003">
    <property type="protein sequence ID" value="GGO88258.1"/>
    <property type="molecule type" value="Genomic_DNA"/>
</dbReference>
<proteinExistence type="predicted"/>
<comment type="caution">
    <text evidence="1">The sequence shown here is derived from an EMBL/GenBank/DDBJ whole genome shotgun (WGS) entry which is preliminary data.</text>
</comment>
<accession>A0ABQ2N906</accession>
<protein>
    <submittedName>
        <fullName evidence="1">Uncharacterized protein</fullName>
    </submittedName>
</protein>
<keyword evidence="2" id="KW-1185">Reference proteome</keyword>
<evidence type="ECO:0000313" key="1">
    <source>
        <dbReference type="EMBL" id="GGO88258.1"/>
    </source>
</evidence>
<evidence type="ECO:0000313" key="2">
    <source>
        <dbReference type="Proteomes" id="UP000655410"/>
    </source>
</evidence>
<sequence length="322" mass="33876">MTTPGAPPTSDPQQYVAHLVADVASGLAHPPSAAAVQRLVDRVEQASVPGRGSGASSAVRLAVGLLAEDLLRRDPGPARVRRRDLRAPRRGVLLVGAPLAVAATRAASGLPALRPLRPTQVVVLGRPLDEALADAWAFQVHGGVNRTWGGMTATLAARDRIPPRSDAAWVAARWAGLVGAGRVHVVTRPGPLAGVAHEPLTVVHPPVAAAPVELARRTAEQLGILTDRASHARIVAEVLHPLLAREQGPGPRVRDRLEPWLRRHAADIVEGVRAGGYALHGDPADLALRDEGTVRWPGSDHQQPALLAVAVRTLLALCEESP</sequence>
<dbReference type="RefSeq" id="WP_188783382.1">
    <property type="nucleotide sequence ID" value="NZ_BMNI01000003.1"/>
</dbReference>
<name>A0ABQ2N906_9ACTN</name>
<reference evidence="2" key="1">
    <citation type="journal article" date="2019" name="Int. J. Syst. Evol. Microbiol.">
        <title>The Global Catalogue of Microorganisms (GCM) 10K type strain sequencing project: providing services to taxonomists for standard genome sequencing and annotation.</title>
        <authorList>
            <consortium name="The Broad Institute Genomics Platform"/>
            <consortium name="The Broad Institute Genome Sequencing Center for Infectious Disease"/>
            <person name="Wu L."/>
            <person name="Ma J."/>
        </authorList>
    </citation>
    <scope>NUCLEOTIDE SEQUENCE [LARGE SCALE GENOMIC DNA]</scope>
    <source>
        <strain evidence="2">CGMCC 4.7371</strain>
    </source>
</reference>
<dbReference type="Proteomes" id="UP000655410">
    <property type="component" value="Unassembled WGS sequence"/>
</dbReference>
<organism evidence="1 2">
    <name type="scientific">Nocardioides phosphati</name>
    <dbReference type="NCBI Taxonomy" id="1867775"/>
    <lineage>
        <taxon>Bacteria</taxon>
        <taxon>Bacillati</taxon>
        <taxon>Actinomycetota</taxon>
        <taxon>Actinomycetes</taxon>
        <taxon>Propionibacteriales</taxon>
        <taxon>Nocardioidaceae</taxon>
        <taxon>Nocardioides</taxon>
    </lineage>
</organism>